<dbReference type="RefSeq" id="WP_002116473.1">
    <property type="nucleotide sequence ID" value="NZ_AMST01000041.1"/>
</dbReference>
<protein>
    <submittedName>
        <fullName evidence="5">AraC family transcriptional regulator</fullName>
    </submittedName>
</protein>
<dbReference type="InterPro" id="IPR018060">
    <property type="entry name" value="HTH_AraC"/>
</dbReference>
<dbReference type="AlphaFoldDB" id="A0A1C2STR1"/>
<dbReference type="Gene3D" id="1.10.10.60">
    <property type="entry name" value="Homeodomain-like"/>
    <property type="match status" value="2"/>
</dbReference>
<evidence type="ECO:0000256" key="2">
    <source>
        <dbReference type="ARBA" id="ARBA00023125"/>
    </source>
</evidence>
<dbReference type="GO" id="GO:0003700">
    <property type="term" value="F:DNA-binding transcription factor activity"/>
    <property type="evidence" value="ECO:0007669"/>
    <property type="project" value="InterPro"/>
</dbReference>
<dbReference type="InterPro" id="IPR009594">
    <property type="entry name" value="Tscrpt_reg_HTH_AraC_N"/>
</dbReference>
<dbReference type="PANTHER" id="PTHR43436:SF2">
    <property type="entry name" value="ARAC_XYLS FAMILY TRANSCRIPTIONAL REGULATOR"/>
    <property type="match status" value="1"/>
</dbReference>
<sequence length="298" mass="33564">MPQNHLTEHLVDAFLHLAPAEGLYPTFISNITLMRVDHSTPPIAVLQEPSIVLVIQGLKRGYIGKEIFQFQQGQCLFISIAIPFDCDTVVENNELMLAIAIKFEPQMMADLITKMDKQQQVVTEDAHSEDLKLSCGLRVIDMNATISDVALRLLNLLRSKQDTFILGEQVKRELVYRVVQASGGNLVESLSAMASRNGVIYTICEIIQRDYYHNLTVQELAKQAGMSISLFHQTFKKVTNYSPLQYIKITRLHKARELITNNKMGVAEAAYEVGYVSASQFSREFKRLFGVPPKSSII</sequence>
<dbReference type="EMBL" id="JAEFCT010000008">
    <property type="protein sequence ID" value="MBK1445032.1"/>
    <property type="molecule type" value="Genomic_DNA"/>
</dbReference>
<reference evidence="5" key="1">
    <citation type="submission" date="2020-12" db="EMBL/GenBank/DDBJ databases">
        <authorList>
            <person name="Chopjitt P."/>
        </authorList>
    </citation>
    <scope>NUCLEOTIDE SEQUENCE</scope>
    <source>
        <strain evidence="5">AP1</strain>
    </source>
</reference>
<evidence type="ECO:0000259" key="4">
    <source>
        <dbReference type="PROSITE" id="PS01124"/>
    </source>
</evidence>
<dbReference type="Pfam" id="PF12833">
    <property type="entry name" value="HTH_18"/>
    <property type="match status" value="1"/>
</dbReference>
<evidence type="ECO:0000313" key="5">
    <source>
        <dbReference type="EMBL" id="MBK1445032.1"/>
    </source>
</evidence>
<dbReference type="Pfam" id="PF06719">
    <property type="entry name" value="AraC_N"/>
    <property type="match status" value="1"/>
</dbReference>
<keyword evidence="2" id="KW-0238">DNA-binding</keyword>
<comment type="caution">
    <text evidence="5">The sequence shown here is derived from an EMBL/GenBank/DDBJ whole genome shotgun (WGS) entry which is preliminary data.</text>
</comment>
<keyword evidence="3" id="KW-0804">Transcription</keyword>
<evidence type="ECO:0000313" key="6">
    <source>
        <dbReference type="Proteomes" id="UP000660083"/>
    </source>
</evidence>
<gene>
    <name evidence="5" type="ORF">JDA50_11420</name>
</gene>
<dbReference type="PANTHER" id="PTHR43436">
    <property type="entry name" value="ARAC-FAMILY TRANSCRIPTIONAL REGULATOR"/>
    <property type="match status" value="1"/>
</dbReference>
<dbReference type="Proteomes" id="UP000660083">
    <property type="component" value="Unassembled WGS sequence"/>
</dbReference>
<dbReference type="InterPro" id="IPR018062">
    <property type="entry name" value="HTH_AraC-typ_CS"/>
</dbReference>
<evidence type="ECO:0000256" key="1">
    <source>
        <dbReference type="ARBA" id="ARBA00023015"/>
    </source>
</evidence>
<feature type="domain" description="HTH araC/xylS-type" evidence="4">
    <location>
        <begin position="201"/>
        <end position="298"/>
    </location>
</feature>
<accession>K9CUI4</accession>
<dbReference type="SUPFAM" id="SSF46689">
    <property type="entry name" value="Homeodomain-like"/>
    <property type="match status" value="2"/>
</dbReference>
<dbReference type="PROSITE" id="PS00041">
    <property type="entry name" value="HTH_ARAC_FAMILY_1"/>
    <property type="match status" value="1"/>
</dbReference>
<evidence type="ECO:0000256" key="3">
    <source>
        <dbReference type="ARBA" id="ARBA00023163"/>
    </source>
</evidence>
<proteinExistence type="predicted"/>
<dbReference type="SMART" id="SM00342">
    <property type="entry name" value="HTH_ARAC"/>
    <property type="match status" value="1"/>
</dbReference>
<dbReference type="GO" id="GO:0043565">
    <property type="term" value="F:sequence-specific DNA binding"/>
    <property type="evidence" value="ECO:0007669"/>
    <property type="project" value="InterPro"/>
</dbReference>
<name>A0A1C2STR1_ACIPI</name>
<dbReference type="PROSITE" id="PS01124">
    <property type="entry name" value="HTH_ARAC_FAMILY_2"/>
    <property type="match status" value="1"/>
</dbReference>
<dbReference type="InterPro" id="IPR009057">
    <property type="entry name" value="Homeodomain-like_sf"/>
</dbReference>
<keyword evidence="1" id="KW-0805">Transcription regulation</keyword>
<accession>A0A1C2STR1</accession>
<organism evidence="5 6">
    <name type="scientific">Acinetobacter pittii</name>
    <name type="common">Acinetobacter genomosp. 3</name>
    <dbReference type="NCBI Taxonomy" id="48296"/>
    <lineage>
        <taxon>Bacteria</taxon>
        <taxon>Pseudomonadati</taxon>
        <taxon>Pseudomonadota</taxon>
        <taxon>Gammaproteobacteria</taxon>
        <taxon>Moraxellales</taxon>
        <taxon>Moraxellaceae</taxon>
        <taxon>Acinetobacter</taxon>
        <taxon>Acinetobacter calcoaceticus/baumannii complex</taxon>
    </lineage>
</organism>